<gene>
    <name evidence="1" type="ORF">FHR84_001117</name>
</gene>
<evidence type="ECO:0000313" key="2">
    <source>
        <dbReference type="Proteomes" id="UP000548304"/>
    </source>
</evidence>
<keyword evidence="2" id="KW-1185">Reference proteome</keyword>
<sequence>MRASRSGGDVAARWREWLVEIESRLPGVDGTSELSGQECPPGAARARSAPVLNVLPRLLEGVELSGARLIVASLDPQVAGPCSARPLEVSGG</sequence>
<evidence type="ECO:0000313" key="1">
    <source>
        <dbReference type="EMBL" id="NYH77803.1"/>
    </source>
</evidence>
<accession>A0A852Z6H5</accession>
<dbReference type="Proteomes" id="UP000548304">
    <property type="component" value="Unassembled WGS sequence"/>
</dbReference>
<organism evidence="1 2">
    <name type="scientific">Actinopolyspora biskrensis</name>
    <dbReference type="NCBI Taxonomy" id="1470178"/>
    <lineage>
        <taxon>Bacteria</taxon>
        <taxon>Bacillati</taxon>
        <taxon>Actinomycetota</taxon>
        <taxon>Actinomycetes</taxon>
        <taxon>Actinopolysporales</taxon>
        <taxon>Actinopolysporaceae</taxon>
        <taxon>Actinopolyspora</taxon>
    </lineage>
</organism>
<dbReference type="EMBL" id="JACBYW010000001">
    <property type="protein sequence ID" value="NYH77803.1"/>
    <property type="molecule type" value="Genomic_DNA"/>
</dbReference>
<proteinExistence type="predicted"/>
<dbReference type="RefSeq" id="WP_179534264.1">
    <property type="nucleotide sequence ID" value="NZ_JACBYW010000001.1"/>
</dbReference>
<name>A0A852Z6H5_9ACTN</name>
<protein>
    <submittedName>
        <fullName evidence="1">Uncharacterized protein</fullName>
    </submittedName>
</protein>
<comment type="caution">
    <text evidence="1">The sequence shown here is derived from an EMBL/GenBank/DDBJ whole genome shotgun (WGS) entry which is preliminary data.</text>
</comment>
<dbReference type="AlphaFoldDB" id="A0A852Z6H5"/>
<reference evidence="1 2" key="1">
    <citation type="submission" date="2020-07" db="EMBL/GenBank/DDBJ databases">
        <title>Genomic Encyclopedia of Type Strains, Phase III (KMG-III): the genomes of soil and plant-associated and newly described type strains.</title>
        <authorList>
            <person name="Whitman W."/>
        </authorList>
    </citation>
    <scope>NUCLEOTIDE SEQUENCE [LARGE SCALE GENOMIC DNA]</scope>
    <source>
        <strain evidence="1 2">CECT 8576</strain>
    </source>
</reference>